<feature type="transmembrane region" description="Helical" evidence="7">
    <location>
        <begin position="425"/>
        <end position="453"/>
    </location>
</feature>
<dbReference type="Pfam" id="PF13515">
    <property type="entry name" value="FUSC_2"/>
    <property type="match status" value="1"/>
</dbReference>
<name>A0ABT7KPP0_9HYPH</name>
<dbReference type="PANTHER" id="PTHR30509:SF9">
    <property type="entry name" value="MULTIDRUG RESISTANCE PROTEIN MDTO"/>
    <property type="match status" value="1"/>
</dbReference>
<feature type="transmembrane region" description="Helical" evidence="7">
    <location>
        <begin position="119"/>
        <end position="138"/>
    </location>
</feature>
<feature type="domain" description="Integral membrane bound transporter" evidence="8">
    <location>
        <begin position="383"/>
        <end position="502"/>
    </location>
</feature>
<feature type="transmembrane region" description="Helical" evidence="7">
    <location>
        <begin position="491"/>
        <end position="508"/>
    </location>
</feature>
<keyword evidence="3 7" id="KW-0812">Transmembrane</keyword>
<evidence type="ECO:0000256" key="1">
    <source>
        <dbReference type="ARBA" id="ARBA00004651"/>
    </source>
</evidence>
<dbReference type="PANTHER" id="PTHR30509">
    <property type="entry name" value="P-HYDROXYBENZOIC ACID EFFLUX PUMP SUBUNIT-RELATED"/>
    <property type="match status" value="1"/>
</dbReference>
<keyword evidence="4 7" id="KW-1133">Transmembrane helix</keyword>
<feature type="transmembrane region" description="Helical" evidence="7">
    <location>
        <begin position="520"/>
        <end position="541"/>
    </location>
</feature>
<evidence type="ECO:0000259" key="8">
    <source>
        <dbReference type="Pfam" id="PF13515"/>
    </source>
</evidence>
<evidence type="ECO:0000313" key="10">
    <source>
        <dbReference type="Proteomes" id="UP001172630"/>
    </source>
</evidence>
<evidence type="ECO:0000256" key="4">
    <source>
        <dbReference type="ARBA" id="ARBA00022989"/>
    </source>
</evidence>
<reference evidence="9" key="1">
    <citation type="submission" date="2023-06" db="EMBL/GenBank/DDBJ databases">
        <title>Phylogenetic Diversity of Rhizobium strains.</title>
        <authorList>
            <person name="Moura F.T."/>
            <person name="Helene L.C.F."/>
            <person name="Hungria M."/>
        </authorList>
    </citation>
    <scope>NUCLEOTIDE SEQUENCE</scope>
    <source>
        <strain evidence="9">CCGE524</strain>
    </source>
</reference>
<evidence type="ECO:0000256" key="7">
    <source>
        <dbReference type="SAM" id="Phobius"/>
    </source>
</evidence>
<gene>
    <name evidence="9" type="ORF">PY650_34495</name>
</gene>
<evidence type="ECO:0000313" key="9">
    <source>
        <dbReference type="EMBL" id="MDL2410595.1"/>
    </source>
</evidence>
<proteinExistence type="inferred from homology"/>
<feature type="transmembrane region" description="Helical" evidence="7">
    <location>
        <begin position="459"/>
        <end position="479"/>
    </location>
</feature>
<comment type="similarity">
    <text evidence="6">Belongs to the YccS/YhfK family.</text>
</comment>
<evidence type="ECO:0000256" key="2">
    <source>
        <dbReference type="ARBA" id="ARBA00022475"/>
    </source>
</evidence>
<comment type="subcellular location">
    <subcellularLocation>
        <location evidence="1">Cell membrane</location>
        <topology evidence="1">Multi-pass membrane protein</topology>
    </subcellularLocation>
</comment>
<feature type="transmembrane region" description="Helical" evidence="7">
    <location>
        <begin position="393"/>
        <end position="413"/>
    </location>
</feature>
<keyword evidence="2" id="KW-1003">Cell membrane</keyword>
<comment type="caution">
    <text evidence="9">The sequence shown here is derived from an EMBL/GenBank/DDBJ whole genome shotgun (WGS) entry which is preliminary data.</text>
</comment>
<dbReference type="Proteomes" id="UP001172630">
    <property type="component" value="Unassembled WGS sequence"/>
</dbReference>
<evidence type="ECO:0000256" key="6">
    <source>
        <dbReference type="ARBA" id="ARBA00043993"/>
    </source>
</evidence>
<feature type="transmembrane region" description="Helical" evidence="7">
    <location>
        <begin position="24"/>
        <end position="45"/>
    </location>
</feature>
<evidence type="ECO:0000256" key="5">
    <source>
        <dbReference type="ARBA" id="ARBA00023136"/>
    </source>
</evidence>
<accession>A0ABT7KPP0</accession>
<dbReference type="RefSeq" id="WP_285884514.1">
    <property type="nucleotide sequence ID" value="NZ_JARFYN010000092.1"/>
</dbReference>
<dbReference type="InterPro" id="IPR049453">
    <property type="entry name" value="Memb_transporter_dom"/>
</dbReference>
<keyword evidence="5 7" id="KW-0472">Membrane</keyword>
<sequence>MGTLAYRLSRRLELYPFAATPEQIGVLEGLRAATAVAAMVLIAYWLQWPRFSWAAFGAFWVCLADPGGPTRLRFSAMAGFAAAGTIAAFISSVAAGISPVVAGAALLPLVFIASLSGTYGAAAAQSGMLICVVAVVAVEFPGSPATGLELAAIFGLGCVWALVLCIGIWRIHPHAPARRAIISVFARLDDMTADLLVLDQRSIATSVDWKTFNAEHRRSVRAAIERARSLVNGLENGSDRYRQEIELADRIFASLIAAGHCAEDRSRPLDEKTERRLLHQLLLLQTEARDQAAHRASKTALLSKKAVAVQHKAHDIDSVIGRAAYVAAKALEDLAALWSNGSAPAIAESGSPGRGAAARLIRPIPANVLRHAARTSIGVVTAYAITIRLDLSFSYWATMATVVVLQPFAATTWPRTVERMAGSVAGGFLAAALMAILTTKLVLLAVIFPVAAATIAFRFVNYTLFVLFLTPLFVLVTELLQPGTGIASARAINNIIGSLVALGASFLFRPAQQGQKIGDVLADAVTANLAFAAAVIASGGAPSTLEGLRQRAGVTSNAAEALRHRMILEGRRRRARLSEMADLLQALRALAGAATAMSLTARNPDETRAADLGVLAETLSNRLRQSHTGIPVTETAGEPRDEIDRALHAVTGAATAYMNVFPPANLVRDEERRTMVATERGRASY</sequence>
<keyword evidence="10" id="KW-1185">Reference proteome</keyword>
<organism evidence="9 10">
    <name type="scientific">Rhizobium calliandrae</name>
    <dbReference type="NCBI Taxonomy" id="1312182"/>
    <lineage>
        <taxon>Bacteria</taxon>
        <taxon>Pseudomonadati</taxon>
        <taxon>Pseudomonadota</taxon>
        <taxon>Alphaproteobacteria</taxon>
        <taxon>Hyphomicrobiales</taxon>
        <taxon>Rhizobiaceae</taxon>
        <taxon>Rhizobium/Agrobacterium group</taxon>
        <taxon>Rhizobium</taxon>
    </lineage>
</organism>
<dbReference type="EMBL" id="JARFYN010000092">
    <property type="protein sequence ID" value="MDL2410595.1"/>
    <property type="molecule type" value="Genomic_DNA"/>
</dbReference>
<evidence type="ECO:0000256" key="3">
    <source>
        <dbReference type="ARBA" id="ARBA00022692"/>
    </source>
</evidence>
<feature type="transmembrane region" description="Helical" evidence="7">
    <location>
        <begin position="80"/>
        <end position="113"/>
    </location>
</feature>
<protein>
    <submittedName>
        <fullName evidence="9">FUSC family protein</fullName>
    </submittedName>
</protein>
<feature type="transmembrane region" description="Helical" evidence="7">
    <location>
        <begin position="150"/>
        <end position="169"/>
    </location>
</feature>